<evidence type="ECO:0000313" key="3">
    <source>
        <dbReference type="EMBL" id="DAD72867.1"/>
    </source>
</evidence>
<dbReference type="InterPro" id="IPR017939">
    <property type="entry name" value="G-Glutamylcylcotransferase"/>
</dbReference>
<dbReference type="InterPro" id="IPR036568">
    <property type="entry name" value="GGCT-like_sf"/>
</dbReference>
<protein>
    <submittedName>
        <fullName evidence="3">GGCT-like protein</fullName>
    </submittedName>
</protein>
<dbReference type="CDD" id="cd06661">
    <property type="entry name" value="GGCT_like"/>
    <property type="match status" value="1"/>
</dbReference>
<dbReference type="PANTHER" id="PTHR12935:SF0">
    <property type="entry name" value="GAMMA-GLUTAMYLCYCLOTRANSFERASE"/>
    <property type="match status" value="1"/>
</dbReference>
<accession>A0A8S5LSP2</accession>
<dbReference type="Pfam" id="PF06094">
    <property type="entry name" value="GGACT"/>
    <property type="match status" value="1"/>
</dbReference>
<dbReference type="GO" id="GO:0003839">
    <property type="term" value="F:gamma-glutamylcyclotransferase activity"/>
    <property type="evidence" value="ECO:0007669"/>
    <property type="project" value="InterPro"/>
</dbReference>
<name>A0A8S5LSP2_9CAUD</name>
<organism evidence="3">
    <name type="scientific">Siphoviridae sp. ctMAv2</name>
    <dbReference type="NCBI Taxonomy" id="2826258"/>
    <lineage>
        <taxon>Viruses</taxon>
        <taxon>Duplodnaviria</taxon>
        <taxon>Heunggongvirae</taxon>
        <taxon>Uroviricota</taxon>
        <taxon>Caudoviricetes</taxon>
    </lineage>
</organism>
<feature type="domain" description="Gamma-glutamylcyclotransferase AIG2-like" evidence="2">
    <location>
        <begin position="41"/>
        <end position="148"/>
    </location>
</feature>
<dbReference type="InterPro" id="IPR013024">
    <property type="entry name" value="GGCT-like"/>
</dbReference>
<dbReference type="EMBL" id="BK014727">
    <property type="protein sequence ID" value="DAD72867.1"/>
    <property type="molecule type" value="Genomic_DNA"/>
</dbReference>
<sequence length="199" mass="22976">MRLAGDSLLPPNLRPLRRSLGGRRVSPSERMDIIMEKRYYIAYGSNLNIRQMRMRCPRARIMGTSEIEGYELLFKGSQTGAYLTIEEKEGSKVPVAVWSVTEADEAALDRYEGFPTFYYKKEQILPIKGIRSGKVRNRKCFVYIMHEDRKIGVPSLSYVKTCLEGYISFGFDEHYLAEAQIKAEEVAGHEGHKHHFTWF</sequence>
<evidence type="ECO:0000256" key="1">
    <source>
        <dbReference type="ARBA" id="ARBA00023239"/>
    </source>
</evidence>
<proteinExistence type="predicted"/>
<evidence type="ECO:0000259" key="2">
    <source>
        <dbReference type="Pfam" id="PF06094"/>
    </source>
</evidence>
<dbReference type="PANTHER" id="PTHR12935">
    <property type="entry name" value="GAMMA-GLUTAMYLCYCLOTRANSFERASE"/>
    <property type="match status" value="1"/>
</dbReference>
<dbReference type="Gene3D" id="3.10.490.10">
    <property type="entry name" value="Gamma-glutamyl cyclotransferase-like"/>
    <property type="match status" value="1"/>
</dbReference>
<dbReference type="SUPFAM" id="SSF110857">
    <property type="entry name" value="Gamma-glutamyl cyclotransferase-like"/>
    <property type="match status" value="1"/>
</dbReference>
<dbReference type="InterPro" id="IPR009288">
    <property type="entry name" value="AIG2-like_dom"/>
</dbReference>
<keyword evidence="1" id="KW-0456">Lyase</keyword>
<reference evidence="3" key="1">
    <citation type="journal article" date="2021" name="Proc. Natl. Acad. Sci. U.S.A.">
        <title>A Catalog of Tens of Thousands of Viruses from Human Metagenomes Reveals Hidden Associations with Chronic Diseases.</title>
        <authorList>
            <person name="Tisza M.J."/>
            <person name="Buck C.B."/>
        </authorList>
    </citation>
    <scope>NUCLEOTIDE SEQUENCE</scope>
    <source>
        <strain evidence="3">CtMAv2</strain>
    </source>
</reference>